<organism evidence="2 3">
    <name type="scientific">Paraburkholderia ribeironis</name>
    <dbReference type="NCBI Taxonomy" id="1247936"/>
    <lineage>
        <taxon>Bacteria</taxon>
        <taxon>Pseudomonadati</taxon>
        <taxon>Pseudomonadota</taxon>
        <taxon>Betaproteobacteria</taxon>
        <taxon>Burkholderiales</taxon>
        <taxon>Burkholderiaceae</taxon>
        <taxon>Paraburkholderia</taxon>
    </lineage>
</organism>
<evidence type="ECO:0000313" key="2">
    <source>
        <dbReference type="EMBL" id="SIT49334.1"/>
    </source>
</evidence>
<name>A0A1N7SPH7_9BURK</name>
<dbReference type="EMBL" id="CYGX02000137">
    <property type="protein sequence ID" value="SIT49334.1"/>
    <property type="molecule type" value="Genomic_DNA"/>
</dbReference>
<evidence type="ECO:0000256" key="1">
    <source>
        <dbReference type="SAM" id="Phobius"/>
    </source>
</evidence>
<gene>
    <name evidence="2" type="ORF">BN2475_1370001</name>
</gene>
<accession>A0A1N7SPH7</accession>
<evidence type="ECO:0000313" key="3">
    <source>
        <dbReference type="Proteomes" id="UP000187012"/>
    </source>
</evidence>
<keyword evidence="3" id="KW-1185">Reference proteome</keyword>
<dbReference type="AlphaFoldDB" id="A0A1N7SPH7"/>
<proteinExistence type="predicted"/>
<feature type="transmembrane region" description="Helical" evidence="1">
    <location>
        <begin position="304"/>
        <end position="327"/>
    </location>
</feature>
<keyword evidence="1" id="KW-0472">Membrane</keyword>
<feature type="transmembrane region" description="Helical" evidence="1">
    <location>
        <begin position="243"/>
        <end position="261"/>
    </location>
</feature>
<evidence type="ECO:0008006" key="4">
    <source>
        <dbReference type="Google" id="ProtNLM"/>
    </source>
</evidence>
<sequence length="329" mass="36987">MKVEGLLRLESVHPKTVDLRWLNVRDGVSINNSNLQGIVSLEMASIDGGLLIDNLSTFNEVDASNSRIGGQFAVKNELPIVVQDWRKPVPAAKIPWDCSATRWTGVSRLDLSGTYINEIRVPTAMDLWPKEIDLTGFTFRFFHAMDDRNLPAVPQGVTPAEWFTCWLARASSQRYDPGPYQAVADFLLKTGDADAAREVGIAGKNKERAQACRSVLTPNWFDYVLPCTYLWLSWALVGYGYRLYLSFVWAAIFIGVGTVVFRHTLEGRLAKVPIGFAYSFDMFLPLVKLRDEHYKIDIKSRARYCLYVHKLAGWVLGTFIVAALTGLTK</sequence>
<keyword evidence="1" id="KW-0812">Transmembrane</keyword>
<keyword evidence="1" id="KW-1133">Transmembrane helix</keyword>
<protein>
    <recommendedName>
        <fullName evidence="4">Membrane-associated oxidoreductase</fullName>
    </recommendedName>
</protein>
<dbReference type="OrthoDB" id="9124319at2"/>
<dbReference type="Proteomes" id="UP000187012">
    <property type="component" value="Unassembled WGS sequence"/>
</dbReference>
<reference evidence="2 3" key="1">
    <citation type="submission" date="2016-12" db="EMBL/GenBank/DDBJ databases">
        <authorList>
            <person name="Song W.-J."/>
            <person name="Kurnit D.M."/>
        </authorList>
    </citation>
    <scope>NUCLEOTIDE SEQUENCE [LARGE SCALE GENOMIC DNA]</scope>
    <source>
        <strain evidence="2 3">STM7296</strain>
    </source>
</reference>
<dbReference type="STRING" id="1247936.BN2475_1370001"/>